<sequence>MAKAHVLVLPMPCQGHVTPLMELSHRLVDHGIEVTFVNTEVDHAMVVTALRASGGEAALGGGIRLASIPDGLAGDEDRKDLNKLIDAYTRHMPGHLERLIADLEAAGRPRVKWLVGDVNMGWSFEVARKFGIRVVSFWPAATACLAIMLKIPELIEDGLIDDKGLPRRQEMFQLAPGMPALHTSQLSWNNAGAPEGQHIFCDQYLNRSYITGVWRTGLAASPNAEGVVTKEELRSKVEQVVGDGEIRERARLFRDAARRCVGEGGSSHENFKKLVDLLRE</sequence>
<evidence type="ECO:0000313" key="2">
    <source>
        <dbReference type="EMBL" id="KAG2535135.1"/>
    </source>
</evidence>
<accession>A0A8T0ME12</accession>
<name>A0A8T0ME12_PANVG</name>
<evidence type="ECO:0000313" key="3">
    <source>
        <dbReference type="Proteomes" id="UP000823388"/>
    </source>
</evidence>
<keyword evidence="3" id="KW-1185">Reference proteome</keyword>
<dbReference type="Proteomes" id="UP000823388">
    <property type="component" value="Chromosome 9N"/>
</dbReference>
<dbReference type="FunFam" id="3.40.50.2000:FF:000108">
    <property type="entry name" value="UDP-glycosyltransferase 83A1"/>
    <property type="match status" value="1"/>
</dbReference>
<dbReference type="EMBL" id="CM029054">
    <property type="protein sequence ID" value="KAG2535135.1"/>
    <property type="molecule type" value="Genomic_DNA"/>
</dbReference>
<reference evidence="2" key="1">
    <citation type="submission" date="2020-05" db="EMBL/GenBank/DDBJ databases">
        <title>WGS assembly of Panicum virgatum.</title>
        <authorList>
            <person name="Lovell J.T."/>
            <person name="Jenkins J."/>
            <person name="Shu S."/>
            <person name="Juenger T.E."/>
            <person name="Schmutz J."/>
        </authorList>
    </citation>
    <scope>NUCLEOTIDE SEQUENCE</scope>
    <source>
        <strain evidence="2">AP13</strain>
    </source>
</reference>
<dbReference type="AlphaFoldDB" id="A0A8T0ME12"/>
<dbReference type="PANTHER" id="PTHR11926:SF1412">
    <property type="entry name" value="UDP-GLYCOSYLTRANSFERASE 83A1-LIKE"/>
    <property type="match status" value="1"/>
</dbReference>
<dbReference type="Gene3D" id="3.40.50.2000">
    <property type="entry name" value="Glycogen Phosphorylase B"/>
    <property type="match status" value="3"/>
</dbReference>
<comment type="caution">
    <text evidence="2">The sequence shown here is derived from an EMBL/GenBank/DDBJ whole genome shotgun (WGS) entry which is preliminary data.</text>
</comment>
<dbReference type="PANTHER" id="PTHR11926">
    <property type="entry name" value="GLUCOSYL/GLUCURONOSYL TRANSFERASES"/>
    <property type="match status" value="1"/>
</dbReference>
<dbReference type="SUPFAM" id="SSF53756">
    <property type="entry name" value="UDP-Glycosyltransferase/glycogen phosphorylase"/>
    <property type="match status" value="2"/>
</dbReference>
<dbReference type="GO" id="GO:0080043">
    <property type="term" value="F:quercetin 3-O-glucosyltransferase activity"/>
    <property type="evidence" value="ECO:0007669"/>
    <property type="project" value="TreeGrafter"/>
</dbReference>
<comment type="similarity">
    <text evidence="1">Belongs to the UDP-glycosyltransferase family.</text>
</comment>
<gene>
    <name evidence="2" type="ORF">PVAP13_9NG095000</name>
</gene>
<protein>
    <submittedName>
        <fullName evidence="2">Uncharacterized protein</fullName>
    </submittedName>
</protein>
<organism evidence="2 3">
    <name type="scientific">Panicum virgatum</name>
    <name type="common">Blackwell switchgrass</name>
    <dbReference type="NCBI Taxonomy" id="38727"/>
    <lineage>
        <taxon>Eukaryota</taxon>
        <taxon>Viridiplantae</taxon>
        <taxon>Streptophyta</taxon>
        <taxon>Embryophyta</taxon>
        <taxon>Tracheophyta</taxon>
        <taxon>Spermatophyta</taxon>
        <taxon>Magnoliopsida</taxon>
        <taxon>Liliopsida</taxon>
        <taxon>Poales</taxon>
        <taxon>Poaceae</taxon>
        <taxon>PACMAD clade</taxon>
        <taxon>Panicoideae</taxon>
        <taxon>Panicodae</taxon>
        <taxon>Paniceae</taxon>
        <taxon>Panicinae</taxon>
        <taxon>Panicum</taxon>
        <taxon>Panicum sect. Hiantes</taxon>
    </lineage>
</organism>
<evidence type="ECO:0000256" key="1">
    <source>
        <dbReference type="ARBA" id="ARBA00009995"/>
    </source>
</evidence>
<dbReference type="GO" id="GO:0080044">
    <property type="term" value="F:quercetin 7-O-glucosyltransferase activity"/>
    <property type="evidence" value="ECO:0007669"/>
    <property type="project" value="TreeGrafter"/>
</dbReference>
<proteinExistence type="inferred from homology"/>